<evidence type="ECO:0000313" key="1">
    <source>
        <dbReference type="EMBL" id="GAA2891219.1"/>
    </source>
</evidence>
<dbReference type="SUPFAM" id="SSF56784">
    <property type="entry name" value="HAD-like"/>
    <property type="match status" value="1"/>
</dbReference>
<organism evidence="1 2">
    <name type="scientific">Streptosporangium fragile</name>
    <dbReference type="NCBI Taxonomy" id="46186"/>
    <lineage>
        <taxon>Bacteria</taxon>
        <taxon>Bacillati</taxon>
        <taxon>Actinomycetota</taxon>
        <taxon>Actinomycetes</taxon>
        <taxon>Streptosporangiales</taxon>
        <taxon>Streptosporangiaceae</taxon>
        <taxon>Streptosporangium</taxon>
    </lineage>
</organism>
<dbReference type="PANTHER" id="PTHR43611">
    <property type="entry name" value="ALPHA-D-GLUCOSE 1-PHOSPHATE PHOSPHATASE"/>
    <property type="match status" value="1"/>
</dbReference>
<dbReference type="Gene3D" id="3.40.50.1000">
    <property type="entry name" value="HAD superfamily/HAD-like"/>
    <property type="match status" value="1"/>
</dbReference>
<dbReference type="NCBIfam" id="TIGR01509">
    <property type="entry name" value="HAD-SF-IA-v3"/>
    <property type="match status" value="1"/>
</dbReference>
<name>A0ABP6IJS5_9ACTN</name>
<dbReference type="Pfam" id="PF00702">
    <property type="entry name" value="Hydrolase"/>
    <property type="match status" value="1"/>
</dbReference>
<dbReference type="SFLD" id="SFLDG01129">
    <property type="entry name" value="C1.5:_HAD__Beta-PGM__Phosphata"/>
    <property type="match status" value="1"/>
</dbReference>
<dbReference type="InterPro" id="IPR023214">
    <property type="entry name" value="HAD_sf"/>
</dbReference>
<dbReference type="InterPro" id="IPR006439">
    <property type="entry name" value="HAD-SF_hydro_IA"/>
</dbReference>
<dbReference type="RefSeq" id="WP_344977752.1">
    <property type="nucleotide sequence ID" value="NZ_BAAAVI010000047.1"/>
</dbReference>
<reference evidence="2" key="1">
    <citation type="journal article" date="2019" name="Int. J. Syst. Evol. Microbiol.">
        <title>The Global Catalogue of Microorganisms (GCM) 10K type strain sequencing project: providing services to taxonomists for standard genome sequencing and annotation.</title>
        <authorList>
            <consortium name="The Broad Institute Genomics Platform"/>
            <consortium name="The Broad Institute Genome Sequencing Center for Infectious Disease"/>
            <person name="Wu L."/>
            <person name="Ma J."/>
        </authorList>
    </citation>
    <scope>NUCLEOTIDE SEQUENCE [LARGE SCALE GENOMIC DNA]</scope>
    <source>
        <strain evidence="2">JCM 6242</strain>
    </source>
</reference>
<dbReference type="NCBIfam" id="TIGR01549">
    <property type="entry name" value="HAD-SF-IA-v1"/>
    <property type="match status" value="1"/>
</dbReference>
<sequence length="212" mass="22956">MELPYDAVLCDFDGVIRHYDAGRLTALERDCGLAEGTTMKIALAPELLLPVSQGQITTDQWTASIVAELERLLGSAEKAAALGRAFAEARAQVDEEVLDLLRQAQARVPVVLVTNATVQLEDDLRALGLAHFFDEVVSSARVGTVKPGRRIYEIAAERAGVPPARCLFVDDRRENVEAARVLGMTGVFYREVANLREALAPLLDGDRGPASS</sequence>
<dbReference type="Proteomes" id="UP001500831">
    <property type="component" value="Unassembled WGS sequence"/>
</dbReference>
<dbReference type="PRINTS" id="PR00413">
    <property type="entry name" value="HADHALOGNASE"/>
</dbReference>
<dbReference type="PANTHER" id="PTHR43611:SF3">
    <property type="entry name" value="FLAVIN MONONUCLEOTIDE HYDROLASE 1, CHLOROPLATIC"/>
    <property type="match status" value="1"/>
</dbReference>
<protein>
    <submittedName>
        <fullName evidence="1">HAD family phosphatase</fullName>
    </submittedName>
</protein>
<accession>A0ABP6IJS5</accession>
<gene>
    <name evidence="1" type="ORF">GCM10010517_55510</name>
</gene>
<dbReference type="SFLD" id="SFLDS00003">
    <property type="entry name" value="Haloacid_Dehalogenase"/>
    <property type="match status" value="1"/>
</dbReference>
<proteinExistence type="predicted"/>
<dbReference type="InterPro" id="IPR036412">
    <property type="entry name" value="HAD-like_sf"/>
</dbReference>
<dbReference type="EMBL" id="BAAAVI010000047">
    <property type="protein sequence ID" value="GAA2891219.1"/>
    <property type="molecule type" value="Genomic_DNA"/>
</dbReference>
<evidence type="ECO:0000313" key="2">
    <source>
        <dbReference type="Proteomes" id="UP001500831"/>
    </source>
</evidence>
<comment type="caution">
    <text evidence="1">The sequence shown here is derived from an EMBL/GenBank/DDBJ whole genome shotgun (WGS) entry which is preliminary data.</text>
</comment>
<keyword evidence="2" id="KW-1185">Reference proteome</keyword>